<organism evidence="2 3">
    <name type="scientific">Arthrobacter rhombi</name>
    <dbReference type="NCBI Taxonomy" id="71253"/>
    <lineage>
        <taxon>Bacteria</taxon>
        <taxon>Bacillati</taxon>
        <taxon>Actinomycetota</taxon>
        <taxon>Actinomycetes</taxon>
        <taxon>Micrococcales</taxon>
        <taxon>Micrococcaceae</taxon>
        <taxon>Arthrobacter</taxon>
    </lineage>
</organism>
<feature type="transmembrane region" description="Helical" evidence="1">
    <location>
        <begin position="7"/>
        <end position="31"/>
    </location>
</feature>
<evidence type="ECO:0000313" key="2">
    <source>
        <dbReference type="EMBL" id="SJM50750.1"/>
    </source>
</evidence>
<evidence type="ECO:0000313" key="3">
    <source>
        <dbReference type="Proteomes" id="UP000195913"/>
    </source>
</evidence>
<feature type="transmembrane region" description="Helical" evidence="1">
    <location>
        <begin position="37"/>
        <end position="59"/>
    </location>
</feature>
<dbReference type="EMBL" id="FUHW01000011">
    <property type="protein sequence ID" value="SJM50750.1"/>
    <property type="molecule type" value="Genomic_DNA"/>
</dbReference>
<sequence length="65" mass="7093">MNHKIIWLFPGAILTFALAAAVLILTIPALFGAHEPYQAWLTSSLAVLTTLLGTAVILLRPPRRK</sequence>
<gene>
    <name evidence="2" type="ORF">FM101_02195</name>
</gene>
<dbReference type="Proteomes" id="UP000195913">
    <property type="component" value="Unassembled WGS sequence"/>
</dbReference>
<reference evidence="2 3" key="1">
    <citation type="submission" date="2017-02" db="EMBL/GenBank/DDBJ databases">
        <authorList>
            <person name="Peterson S.W."/>
        </authorList>
    </citation>
    <scope>NUCLEOTIDE SEQUENCE [LARGE SCALE GENOMIC DNA]</scope>
    <source>
        <strain evidence="2 3">B Ar 00.02</strain>
    </source>
</reference>
<dbReference type="AlphaFoldDB" id="A0A1R4F474"/>
<name>A0A1R4F474_9MICC</name>
<keyword evidence="3" id="KW-1185">Reference proteome</keyword>
<keyword evidence="1" id="KW-0472">Membrane</keyword>
<protein>
    <submittedName>
        <fullName evidence="2">Uncharacterized protein</fullName>
    </submittedName>
</protein>
<evidence type="ECO:0000256" key="1">
    <source>
        <dbReference type="SAM" id="Phobius"/>
    </source>
</evidence>
<dbReference type="RefSeq" id="WP_086994803.1">
    <property type="nucleotide sequence ID" value="NZ_FUHW01000011.1"/>
</dbReference>
<keyword evidence="1" id="KW-1133">Transmembrane helix</keyword>
<keyword evidence="1" id="KW-0812">Transmembrane</keyword>
<accession>A0A1R4F474</accession>
<proteinExistence type="predicted"/>